<dbReference type="EMBL" id="SWKU01000007">
    <property type="protein sequence ID" value="KAF3005173.1"/>
    <property type="molecule type" value="Genomic_DNA"/>
</dbReference>
<evidence type="ECO:0000313" key="2">
    <source>
        <dbReference type="Proteomes" id="UP000801428"/>
    </source>
</evidence>
<gene>
    <name evidence="1" type="ORF">E8E13_010638</name>
</gene>
<dbReference type="OrthoDB" id="5362512at2759"/>
<dbReference type="PANTHER" id="PTHR33112:SF15">
    <property type="entry name" value="HETEROKARYON INCOMPATIBILITY DOMAIN-CONTAINING PROTEIN"/>
    <property type="match status" value="1"/>
</dbReference>
<name>A0A9P4WCR3_CURKU</name>
<sequence length="250" mass="28932">MSLTHFGDKLVAISGIAQMVRSRLEDEYLAGMWRRDLLYDLGWFVYSDATRPSTYRAPSWSFLSVDGHVSCIKGRDETDIAEAEVVDVHIEYITEDETGDIRKGWLDLKGSLRPVRVQRFLMDWDAEELEMGFVKELQWQVELGHDAAGDPFTCDGRIDDSSLDDDVILRQSAAGRHFCILTVRSELEFEFEDKTYYHYLILRLVDGTNEYERVGMISTPHDPLQDLDEELKRSLPCIRYEDGKHTIRII</sequence>
<comment type="caution">
    <text evidence="1">The sequence shown here is derived from an EMBL/GenBank/DDBJ whole genome shotgun (WGS) entry which is preliminary data.</text>
</comment>
<accession>A0A9P4WCR3</accession>
<proteinExistence type="predicted"/>
<evidence type="ECO:0000313" key="1">
    <source>
        <dbReference type="EMBL" id="KAF3005173.1"/>
    </source>
</evidence>
<dbReference type="Proteomes" id="UP000801428">
    <property type="component" value="Unassembled WGS sequence"/>
</dbReference>
<dbReference type="AlphaFoldDB" id="A0A9P4WCR3"/>
<keyword evidence="2" id="KW-1185">Reference proteome</keyword>
<reference evidence="1" key="1">
    <citation type="submission" date="2019-04" db="EMBL/GenBank/DDBJ databases">
        <title>Sequencing of skin fungus with MAO and IRED activity.</title>
        <authorList>
            <person name="Marsaioli A.J."/>
            <person name="Bonatto J.M.C."/>
            <person name="Reis Junior O."/>
        </authorList>
    </citation>
    <scope>NUCLEOTIDE SEQUENCE</scope>
    <source>
        <strain evidence="1">30M1</strain>
    </source>
</reference>
<organism evidence="1 2">
    <name type="scientific">Curvularia kusanoi</name>
    <name type="common">Cochliobolus kusanoi</name>
    <dbReference type="NCBI Taxonomy" id="90978"/>
    <lineage>
        <taxon>Eukaryota</taxon>
        <taxon>Fungi</taxon>
        <taxon>Dikarya</taxon>
        <taxon>Ascomycota</taxon>
        <taxon>Pezizomycotina</taxon>
        <taxon>Dothideomycetes</taxon>
        <taxon>Pleosporomycetidae</taxon>
        <taxon>Pleosporales</taxon>
        <taxon>Pleosporineae</taxon>
        <taxon>Pleosporaceae</taxon>
        <taxon>Curvularia</taxon>
    </lineage>
</organism>
<dbReference type="PANTHER" id="PTHR33112">
    <property type="entry name" value="DOMAIN PROTEIN, PUTATIVE-RELATED"/>
    <property type="match status" value="1"/>
</dbReference>
<protein>
    <submittedName>
        <fullName evidence="1">Uncharacterized protein</fullName>
    </submittedName>
</protein>